<comment type="caution">
    <text evidence="5">The sequence shown here is derived from an EMBL/GenBank/DDBJ whole genome shotgun (WGS) entry which is preliminary data.</text>
</comment>
<dbReference type="Pfam" id="PF22982">
    <property type="entry name" value="WHD_HRQ1"/>
    <property type="match status" value="1"/>
</dbReference>
<dbReference type="SUPFAM" id="SSF52540">
    <property type="entry name" value="P-loop containing nucleoside triphosphate hydrolases"/>
    <property type="match status" value="1"/>
</dbReference>
<dbReference type="EMBL" id="JAVHUY010000058">
    <property type="protein sequence ID" value="MDQ7910521.1"/>
    <property type="molecule type" value="Genomic_DNA"/>
</dbReference>
<keyword evidence="5" id="KW-0378">Hydrolase</keyword>
<feature type="domain" description="Helicase ATP-binding" evidence="3">
    <location>
        <begin position="63"/>
        <end position="240"/>
    </location>
</feature>
<evidence type="ECO:0000256" key="2">
    <source>
        <dbReference type="ARBA" id="ARBA00022840"/>
    </source>
</evidence>
<dbReference type="GO" id="GO:0004386">
    <property type="term" value="F:helicase activity"/>
    <property type="evidence" value="ECO:0007669"/>
    <property type="project" value="UniProtKB-KW"/>
</dbReference>
<keyword evidence="6" id="KW-1185">Reference proteome</keyword>
<organism evidence="5 6">
    <name type="scientific">Phytohabitans maris</name>
    <dbReference type="NCBI Taxonomy" id="3071409"/>
    <lineage>
        <taxon>Bacteria</taxon>
        <taxon>Bacillati</taxon>
        <taxon>Actinomycetota</taxon>
        <taxon>Actinomycetes</taxon>
        <taxon>Micromonosporales</taxon>
        <taxon>Micromonosporaceae</taxon>
    </lineage>
</organism>
<dbReference type="NCBIfam" id="TIGR03817">
    <property type="entry name" value="DECH_helic"/>
    <property type="match status" value="1"/>
</dbReference>
<proteinExistence type="predicted"/>
<dbReference type="InterPro" id="IPR011545">
    <property type="entry name" value="DEAD/DEAH_box_helicase_dom"/>
</dbReference>
<evidence type="ECO:0000259" key="3">
    <source>
        <dbReference type="PROSITE" id="PS51192"/>
    </source>
</evidence>
<dbReference type="CDD" id="cd17923">
    <property type="entry name" value="DEXHc_Hrq1-like"/>
    <property type="match status" value="1"/>
</dbReference>
<dbReference type="PROSITE" id="PS51192">
    <property type="entry name" value="HELICASE_ATP_BIND_1"/>
    <property type="match status" value="1"/>
</dbReference>
<dbReference type="PANTHER" id="PTHR47957">
    <property type="entry name" value="ATP-DEPENDENT HELICASE HRQ1"/>
    <property type="match status" value="1"/>
</dbReference>
<evidence type="ECO:0000256" key="1">
    <source>
        <dbReference type="ARBA" id="ARBA00022741"/>
    </source>
</evidence>
<dbReference type="InterPro" id="IPR055227">
    <property type="entry name" value="HRQ1_WHD"/>
</dbReference>
<protein>
    <submittedName>
        <fullName evidence="5">DEAD/DEAH box helicase</fullName>
    </submittedName>
</protein>
<dbReference type="Pfam" id="PF00271">
    <property type="entry name" value="Helicase_C"/>
    <property type="match status" value="1"/>
</dbReference>
<dbReference type="InterPro" id="IPR027417">
    <property type="entry name" value="P-loop_NTPase"/>
</dbReference>
<evidence type="ECO:0000259" key="4">
    <source>
        <dbReference type="PROSITE" id="PS51194"/>
    </source>
</evidence>
<keyword evidence="1" id="KW-0547">Nucleotide-binding</keyword>
<evidence type="ECO:0000313" key="5">
    <source>
        <dbReference type="EMBL" id="MDQ7910521.1"/>
    </source>
</evidence>
<dbReference type="CDD" id="cd18797">
    <property type="entry name" value="SF2_C_Hrq"/>
    <property type="match status" value="1"/>
</dbReference>
<dbReference type="Pfam" id="PF09369">
    <property type="entry name" value="MZB"/>
    <property type="match status" value="1"/>
</dbReference>
<dbReference type="InterPro" id="IPR022307">
    <property type="entry name" value="Helicase_put_actinobac"/>
</dbReference>
<dbReference type="RefSeq" id="WP_308717767.1">
    <property type="nucleotide sequence ID" value="NZ_JAVHUY010000058.1"/>
</dbReference>
<dbReference type="InterPro" id="IPR014001">
    <property type="entry name" value="Helicase_ATP-bd"/>
</dbReference>
<reference evidence="5 6" key="1">
    <citation type="submission" date="2023-08" db="EMBL/GenBank/DDBJ databases">
        <title>Phytohabitans sansha sp. nov., isolated from marine sediment.</title>
        <authorList>
            <person name="Zhao Y."/>
            <person name="Yi K."/>
        </authorList>
    </citation>
    <scope>NUCLEOTIDE SEQUENCE [LARGE SCALE GENOMIC DNA]</scope>
    <source>
        <strain evidence="5 6">ZYX-F-186</strain>
    </source>
</reference>
<name>A0ABU0ZUR7_9ACTN</name>
<dbReference type="PANTHER" id="PTHR47957:SF3">
    <property type="entry name" value="ATP-DEPENDENT HELICASE HRQ1"/>
    <property type="match status" value="1"/>
</dbReference>
<feature type="domain" description="Helicase C-terminal" evidence="4">
    <location>
        <begin position="278"/>
        <end position="429"/>
    </location>
</feature>
<sequence>MTTVAEPAALLRRLRPDSVTHIERVPTRTGETVPWPGWVPERLREAFAARGVTLPWRHQAEAAEHAHAGRHVVVATGTASGKSMAYQLPALAAMLEDPRATAIYLAPTKALAADQLRAVAALDIEGVRPACYDGDTPREEREWIRQHSRFVLTNPDMLHHGILPGHAAWQTFLRRLRYVVVDECHTYRGVFGSHVAHVLRRLRRAAARYGRTPVFVLASATAGDPATSAKRLTGLVTEAVTEDASPRGGVTFALCEPPFGEGPTPVRRSALGETADLLADAVIDGVRTLAFIRSRRGAEAVATMARRSLDEAVPGLGARVAAYRGGYLREERRELEAALHSGELLGLASTNALELGVDLVGLDAVVICGWPGTRASMWQQAGRAGRNGHEALAVLVARDDPLDTYLVHHPEALFGRPVEATVLDPSNPYVLAPQLCSAAYEAPLTRADLPLFGPGAAAVLDELVAEGILRRRPSGWYWTGEGRPEVDLRGTGGLPICVVEAATGRLLGTVDPGSSHFMVHPGAVYLHQGESYVVDTLDLADAVALVHREEPEWSTHARDVTSLSVVSVRSRVDAGPVGLFFGDVDVTSQVVSYQRRRIGSGEVLGTWPLDLPTRELRTTAVWFTLSQQSLEAAGVEDVPGGLHAAEHAAIGLLPLVATCDRWDIGGLSTAAHPDTGTPTVFVYDGHPGGAGFAERAYKIAASWLQATRDAIDGCSCETGCPSCVQSPKCGNGNNPLSKADAVRVLDVVLASLPR</sequence>
<gene>
    <name evidence="5" type="ORF">RB614_39100</name>
</gene>
<dbReference type="PROSITE" id="PS51194">
    <property type="entry name" value="HELICASE_CTER"/>
    <property type="match status" value="1"/>
</dbReference>
<dbReference type="InterPro" id="IPR001650">
    <property type="entry name" value="Helicase_C-like"/>
</dbReference>
<dbReference type="SMART" id="SM00487">
    <property type="entry name" value="DEXDc"/>
    <property type="match status" value="1"/>
</dbReference>
<keyword evidence="2" id="KW-0067">ATP-binding</keyword>
<dbReference type="Proteomes" id="UP001230908">
    <property type="component" value="Unassembled WGS sequence"/>
</dbReference>
<accession>A0ABU0ZUR7</accession>
<dbReference type="InterPro" id="IPR018973">
    <property type="entry name" value="MZB"/>
</dbReference>
<dbReference type="Pfam" id="PF00270">
    <property type="entry name" value="DEAD"/>
    <property type="match status" value="1"/>
</dbReference>
<evidence type="ECO:0000313" key="6">
    <source>
        <dbReference type="Proteomes" id="UP001230908"/>
    </source>
</evidence>
<dbReference type="SMART" id="SM00490">
    <property type="entry name" value="HELICc"/>
    <property type="match status" value="1"/>
</dbReference>
<dbReference type="Gene3D" id="3.40.50.300">
    <property type="entry name" value="P-loop containing nucleotide triphosphate hydrolases"/>
    <property type="match status" value="2"/>
</dbReference>
<keyword evidence="5" id="KW-0347">Helicase</keyword>